<sequence length="198" mass="21299">MATWEYKVVPAPVKGRKARGVKGAEARFALAVETLMNEMAAEGWEFRRAETLPSEERHGLTASVTVWRTMLVFRREAAAAPADDATAGDLPLLAAPADVTPTDDAEDRATSTADETERDEPEPERDDSGAGDDDPTEPAGRFESVRSRVEIGPGLSPTKPDAPEGWREDTAEGDADGGSPRAFSAIFATRRKTPTDET</sequence>
<name>A0A1X6ZBV7_9RHOB</name>
<dbReference type="RefSeq" id="WP_200813311.1">
    <property type="nucleotide sequence ID" value="NZ_FWFK01000004.1"/>
</dbReference>
<protein>
    <recommendedName>
        <fullName evidence="4">DUF4177 domain-containing protein</fullName>
    </recommendedName>
</protein>
<evidence type="ECO:0000256" key="1">
    <source>
        <dbReference type="SAM" id="MobiDB-lite"/>
    </source>
</evidence>
<feature type="compositionally biased region" description="Basic and acidic residues" evidence="1">
    <location>
        <begin position="161"/>
        <end position="170"/>
    </location>
</feature>
<evidence type="ECO:0000313" key="2">
    <source>
        <dbReference type="EMBL" id="SLN47116.1"/>
    </source>
</evidence>
<dbReference type="EMBL" id="FWFK01000004">
    <property type="protein sequence ID" value="SLN47116.1"/>
    <property type="molecule type" value="Genomic_DNA"/>
</dbReference>
<organism evidence="2 3">
    <name type="scientific">Roseivivax jejudonensis</name>
    <dbReference type="NCBI Taxonomy" id="1529041"/>
    <lineage>
        <taxon>Bacteria</taxon>
        <taxon>Pseudomonadati</taxon>
        <taxon>Pseudomonadota</taxon>
        <taxon>Alphaproteobacteria</taxon>
        <taxon>Rhodobacterales</taxon>
        <taxon>Roseobacteraceae</taxon>
        <taxon>Roseivivax</taxon>
    </lineage>
</organism>
<gene>
    <name evidence="2" type="ORF">ROJ8625_02285</name>
</gene>
<dbReference type="Proteomes" id="UP000193570">
    <property type="component" value="Unassembled WGS sequence"/>
</dbReference>
<dbReference type="AlphaFoldDB" id="A0A1X6ZBV7"/>
<feature type="compositionally biased region" description="Acidic residues" evidence="1">
    <location>
        <begin position="114"/>
        <end position="136"/>
    </location>
</feature>
<keyword evidence="3" id="KW-1185">Reference proteome</keyword>
<evidence type="ECO:0000313" key="3">
    <source>
        <dbReference type="Proteomes" id="UP000193570"/>
    </source>
</evidence>
<proteinExistence type="predicted"/>
<feature type="region of interest" description="Disordered" evidence="1">
    <location>
        <begin position="94"/>
        <end position="198"/>
    </location>
</feature>
<reference evidence="2 3" key="1">
    <citation type="submission" date="2017-03" db="EMBL/GenBank/DDBJ databases">
        <authorList>
            <person name="Afonso C.L."/>
            <person name="Miller P.J."/>
            <person name="Scott M.A."/>
            <person name="Spackman E."/>
            <person name="Goraichik I."/>
            <person name="Dimitrov K.M."/>
            <person name="Suarez D.L."/>
            <person name="Swayne D.E."/>
        </authorList>
    </citation>
    <scope>NUCLEOTIDE SEQUENCE [LARGE SCALE GENOMIC DNA]</scope>
    <source>
        <strain evidence="2 3">CECT 8625</strain>
    </source>
</reference>
<accession>A0A1X6ZBV7</accession>
<evidence type="ECO:0008006" key="4">
    <source>
        <dbReference type="Google" id="ProtNLM"/>
    </source>
</evidence>